<feature type="transmembrane region" description="Helical" evidence="3">
    <location>
        <begin position="46"/>
        <end position="66"/>
    </location>
</feature>
<evidence type="ECO:0000256" key="1">
    <source>
        <dbReference type="SAM" id="Coils"/>
    </source>
</evidence>
<reference evidence="4 5" key="1">
    <citation type="journal article" date="2017" name="Front. Microbiol.">
        <title>New Insights into the Diversity of the Genus Faecalibacterium.</title>
        <authorList>
            <person name="Benevides L."/>
            <person name="Burman S."/>
            <person name="Martin R."/>
            <person name="Robert V."/>
            <person name="Thomas M."/>
            <person name="Miquel S."/>
            <person name="Chain F."/>
            <person name="Sokol H."/>
            <person name="Bermudez-Humaran L.G."/>
            <person name="Morrison M."/>
            <person name="Langella P."/>
            <person name="Azevedo V.A."/>
            <person name="Chatel J.M."/>
            <person name="Soares S."/>
        </authorList>
    </citation>
    <scope>NUCLEOTIDE SEQUENCE [LARGE SCALE GENOMIC DNA]</scope>
    <source>
        <strain evidence="4 5">CNCM I 4644</strain>
    </source>
</reference>
<comment type="caution">
    <text evidence="4">The sequence shown here is derived from an EMBL/GenBank/DDBJ whole genome shotgun (WGS) entry which is preliminary data.</text>
</comment>
<evidence type="ECO:0000313" key="5">
    <source>
        <dbReference type="Proteomes" id="UP000220480"/>
    </source>
</evidence>
<dbReference type="Proteomes" id="UP000220480">
    <property type="component" value="Unassembled WGS sequence"/>
</dbReference>
<evidence type="ECO:0000256" key="3">
    <source>
        <dbReference type="SAM" id="Phobius"/>
    </source>
</evidence>
<dbReference type="AlphaFoldDB" id="A0A2A7AZY1"/>
<sequence>MKERIRRHWERNKWIYLWAGISILFAIIVQCLFSKSASSEIFHAKWGAGDILTYASTVALGLLAVWQNQKFKEENDKSQERLEKLTRQANELAIIGKIIDNRSAKLQRLQKCFSEFELVSSVGDISTMSTGVKDFDELQSHLTERTLDLISKSQVLIIEIFGNTGIGCKKIYQSISRLQSATQKIIDYYYAGALEPINPNILDEYIKAHQEFVTEQAHYLIKTEEILNAISYEDVSLADIRDFINSTSKKQEDSPNEQQTSPSDPQPDIPEH</sequence>
<keyword evidence="3" id="KW-0472">Membrane</keyword>
<evidence type="ECO:0000313" key="4">
    <source>
        <dbReference type="EMBL" id="PDX84696.1"/>
    </source>
</evidence>
<accession>A0A2A7AZY1</accession>
<keyword evidence="3" id="KW-0812">Transmembrane</keyword>
<protein>
    <submittedName>
        <fullName evidence="4">Uncharacterized protein</fullName>
    </submittedName>
</protein>
<keyword evidence="1" id="KW-0175">Coiled coil</keyword>
<feature type="region of interest" description="Disordered" evidence="2">
    <location>
        <begin position="246"/>
        <end position="272"/>
    </location>
</feature>
<keyword evidence="3" id="KW-1133">Transmembrane helix</keyword>
<evidence type="ECO:0000256" key="2">
    <source>
        <dbReference type="SAM" id="MobiDB-lite"/>
    </source>
</evidence>
<feature type="coiled-coil region" evidence="1">
    <location>
        <begin position="68"/>
        <end position="95"/>
    </location>
</feature>
<proteinExistence type="predicted"/>
<feature type="transmembrane region" description="Helical" evidence="3">
    <location>
        <begin position="15"/>
        <end position="34"/>
    </location>
</feature>
<gene>
    <name evidence="4" type="ORF">CGS59_04120</name>
</gene>
<dbReference type="EMBL" id="NMTZ01000011">
    <property type="protein sequence ID" value="PDX84696.1"/>
    <property type="molecule type" value="Genomic_DNA"/>
</dbReference>
<organism evidence="4 5">
    <name type="scientific">Faecalibacterium prausnitzii</name>
    <dbReference type="NCBI Taxonomy" id="853"/>
    <lineage>
        <taxon>Bacteria</taxon>
        <taxon>Bacillati</taxon>
        <taxon>Bacillota</taxon>
        <taxon>Clostridia</taxon>
        <taxon>Eubacteriales</taxon>
        <taxon>Oscillospiraceae</taxon>
        <taxon>Faecalibacterium</taxon>
    </lineage>
</organism>
<name>A0A2A7AZY1_9FIRM</name>